<name>A0ABU5X9Y2_BORPP</name>
<proteinExistence type="predicted"/>
<dbReference type="GeneID" id="93202672"/>
<dbReference type="EMBL" id="JAXUBE010000162">
    <property type="protein sequence ID" value="MEB2665705.1"/>
    <property type="molecule type" value="Genomic_DNA"/>
</dbReference>
<dbReference type="RefSeq" id="WP_010927755.1">
    <property type="nucleotide sequence ID" value="NZ_AP019378.2"/>
</dbReference>
<comment type="caution">
    <text evidence="1">The sequence shown here is derived from an EMBL/GenBank/DDBJ whole genome shotgun (WGS) entry which is preliminary data.</text>
</comment>
<gene>
    <name evidence="1" type="ORF">U5T69_21660</name>
</gene>
<dbReference type="InterPro" id="IPR021783">
    <property type="entry name" value="DUF3348"/>
</dbReference>
<organism evidence="1 2">
    <name type="scientific">Bordetella parapertussis</name>
    <dbReference type="NCBI Taxonomy" id="519"/>
    <lineage>
        <taxon>Bacteria</taxon>
        <taxon>Pseudomonadati</taxon>
        <taxon>Pseudomonadota</taxon>
        <taxon>Betaproteobacteria</taxon>
        <taxon>Burkholderiales</taxon>
        <taxon>Alcaligenaceae</taxon>
        <taxon>Bordetella</taxon>
    </lineage>
</organism>
<protein>
    <submittedName>
        <fullName evidence="1">DUF3348 domain-containing protein</fullName>
    </submittedName>
</protein>
<dbReference type="Proteomes" id="UP001324595">
    <property type="component" value="Unassembled WGS sequence"/>
</dbReference>
<keyword evidence="2" id="KW-1185">Reference proteome</keyword>
<dbReference type="Pfam" id="PF11828">
    <property type="entry name" value="DUF3348"/>
    <property type="match status" value="1"/>
</dbReference>
<accession>A0ABU5X9Y2</accession>
<evidence type="ECO:0000313" key="2">
    <source>
        <dbReference type="Proteomes" id="UP001324595"/>
    </source>
</evidence>
<evidence type="ECO:0000313" key="1">
    <source>
        <dbReference type="EMBL" id="MEB2665705.1"/>
    </source>
</evidence>
<reference evidence="1 2" key="1">
    <citation type="submission" date="2023-12" db="EMBL/GenBank/DDBJ databases">
        <title>Draft Genome Sequences of Bordetella parapertussis clinical Isolates from Colombia, 2023.</title>
        <authorList>
            <person name="Montilla E.A."/>
            <person name="Rojas F."/>
            <person name="Vargas M.N."/>
            <person name="Bonilla V."/>
            <person name="Duarte C."/>
        </authorList>
    </citation>
    <scope>NUCLEOTIDE SEQUENCE [LARGE SCALE GENOMIC DNA]</scope>
    <source>
        <strain evidence="1 2">320001806</strain>
    </source>
</reference>
<sequence length="244" mass="26442">MVQVPQRTGFSGPTLVRLLTRLTEVDAPESRQSLADRLSHWLGWTDAIALSAALNGEPPAVPRGQSADGSAEAQECERVRATLIEAIAGKGRNAAARNRATARAPARPAPRDEDVEYTEYRQRYQALQQTMENTIAVLRGRLRAALAARAPAHTRLAVVDAIMERSLGARERTLLAAVPTLLERHFERLRQAALAGPQEAGDAAPPQPGAWLATFGRDMRSVLLAELDIRLQPVEGLLAALRAS</sequence>